<organism evidence="1">
    <name type="scientific">marine sediment metagenome</name>
    <dbReference type="NCBI Taxonomy" id="412755"/>
    <lineage>
        <taxon>unclassified sequences</taxon>
        <taxon>metagenomes</taxon>
        <taxon>ecological metagenomes</taxon>
    </lineage>
</organism>
<dbReference type="EMBL" id="BART01018353">
    <property type="protein sequence ID" value="GAG74779.1"/>
    <property type="molecule type" value="Genomic_DNA"/>
</dbReference>
<dbReference type="AlphaFoldDB" id="X0ZYY6"/>
<name>X0ZYY6_9ZZZZ</name>
<sequence>RFRWISKTVQWENMKNGILTEDRKSIFSDLPKAFRIKDIVKIEVK</sequence>
<proteinExistence type="predicted"/>
<feature type="non-terminal residue" evidence="1">
    <location>
        <position position="1"/>
    </location>
</feature>
<protein>
    <submittedName>
        <fullName evidence="1">Uncharacterized protein</fullName>
    </submittedName>
</protein>
<gene>
    <name evidence="1" type="ORF">S01H4_34658</name>
</gene>
<accession>X0ZYY6</accession>
<reference evidence="1" key="1">
    <citation type="journal article" date="2014" name="Front. Microbiol.">
        <title>High frequency of phylogenetically diverse reductive dehalogenase-homologous genes in deep subseafloor sedimentary metagenomes.</title>
        <authorList>
            <person name="Kawai M."/>
            <person name="Futagami T."/>
            <person name="Toyoda A."/>
            <person name="Takaki Y."/>
            <person name="Nishi S."/>
            <person name="Hori S."/>
            <person name="Arai W."/>
            <person name="Tsubouchi T."/>
            <person name="Morono Y."/>
            <person name="Uchiyama I."/>
            <person name="Ito T."/>
            <person name="Fujiyama A."/>
            <person name="Inagaki F."/>
            <person name="Takami H."/>
        </authorList>
    </citation>
    <scope>NUCLEOTIDE SEQUENCE</scope>
    <source>
        <strain evidence="1">Expedition CK06-06</strain>
    </source>
</reference>
<evidence type="ECO:0000313" key="1">
    <source>
        <dbReference type="EMBL" id="GAG74779.1"/>
    </source>
</evidence>
<comment type="caution">
    <text evidence="1">The sequence shown here is derived from an EMBL/GenBank/DDBJ whole genome shotgun (WGS) entry which is preliminary data.</text>
</comment>